<feature type="compositionally biased region" description="Acidic residues" evidence="14">
    <location>
        <begin position="161"/>
        <end position="170"/>
    </location>
</feature>
<organism evidence="16 17">
    <name type="scientific">Cardiocondyla obscurior</name>
    <dbReference type="NCBI Taxonomy" id="286306"/>
    <lineage>
        <taxon>Eukaryota</taxon>
        <taxon>Metazoa</taxon>
        <taxon>Ecdysozoa</taxon>
        <taxon>Arthropoda</taxon>
        <taxon>Hexapoda</taxon>
        <taxon>Insecta</taxon>
        <taxon>Pterygota</taxon>
        <taxon>Neoptera</taxon>
        <taxon>Endopterygota</taxon>
        <taxon>Hymenoptera</taxon>
        <taxon>Apocrita</taxon>
        <taxon>Aculeata</taxon>
        <taxon>Formicoidea</taxon>
        <taxon>Formicidae</taxon>
        <taxon>Myrmicinae</taxon>
        <taxon>Cardiocondyla</taxon>
    </lineage>
</organism>
<comment type="function">
    <text evidence="12">Colony queen number, a major feature of social organization, is associated with worker genotype for Gp-9. Colonies are headed by either a single reproductive queen (monogyne form) or multiple queens (polygyne form). Differences in worker Gp-9 genotypes between social forms may cause differences in workers' abilities to recognize queens and regulate their numbers.</text>
</comment>
<evidence type="ECO:0000256" key="1">
    <source>
        <dbReference type="ARBA" id="ARBA00004613"/>
    </source>
</evidence>
<dbReference type="AlphaFoldDB" id="A0AAW2GS87"/>
<dbReference type="InterPro" id="IPR036728">
    <property type="entry name" value="PBP_GOBP_sf"/>
</dbReference>
<dbReference type="SMART" id="SM00708">
    <property type="entry name" value="PhBP"/>
    <property type="match status" value="1"/>
</dbReference>
<evidence type="ECO:0000256" key="2">
    <source>
        <dbReference type="ARBA" id="ARBA00008098"/>
    </source>
</evidence>
<proteinExistence type="inferred from homology"/>
<keyword evidence="8" id="KW-0085">Behavior</keyword>
<evidence type="ECO:0000256" key="4">
    <source>
        <dbReference type="ARBA" id="ARBA00018422"/>
    </source>
</evidence>
<dbReference type="Pfam" id="PF01395">
    <property type="entry name" value="PBP_GOBP"/>
    <property type="match status" value="1"/>
</dbReference>
<evidence type="ECO:0000256" key="12">
    <source>
        <dbReference type="ARBA" id="ARBA00024844"/>
    </source>
</evidence>
<dbReference type="SUPFAM" id="SSF47565">
    <property type="entry name" value="Insect pheromone/odorant-binding proteins"/>
    <property type="match status" value="1"/>
</dbReference>
<dbReference type="Gene3D" id="1.10.238.20">
    <property type="entry name" value="Pheromone/general odorant binding protein domain"/>
    <property type="match status" value="1"/>
</dbReference>
<evidence type="ECO:0000256" key="7">
    <source>
        <dbReference type="ARBA" id="ARBA00022525"/>
    </source>
</evidence>
<dbReference type="Proteomes" id="UP001430953">
    <property type="component" value="Unassembled WGS sequence"/>
</dbReference>
<evidence type="ECO:0000313" key="17">
    <source>
        <dbReference type="Proteomes" id="UP001430953"/>
    </source>
</evidence>
<evidence type="ECO:0000313" key="16">
    <source>
        <dbReference type="EMBL" id="KAL0130155.1"/>
    </source>
</evidence>
<feature type="chain" id="PRO_5044002474" description="Pheromone-binding protein Gp-9" evidence="15">
    <location>
        <begin position="20"/>
        <end position="186"/>
    </location>
</feature>
<keyword evidence="10" id="KW-0590">Pheromone-binding</keyword>
<evidence type="ECO:0000256" key="6">
    <source>
        <dbReference type="ARBA" id="ARBA00022507"/>
    </source>
</evidence>
<keyword evidence="5" id="KW-0813">Transport</keyword>
<reference evidence="16 17" key="1">
    <citation type="submission" date="2023-03" db="EMBL/GenBank/DDBJ databases">
        <title>High recombination rates correlate with genetic variation in Cardiocondyla obscurior ants.</title>
        <authorList>
            <person name="Errbii M."/>
        </authorList>
    </citation>
    <scope>NUCLEOTIDE SEQUENCE [LARGE SCALE GENOMIC DNA]</scope>
    <source>
        <strain evidence="16">Alpha-2009</strain>
        <tissue evidence="16">Whole body</tissue>
    </source>
</reference>
<protein>
    <recommendedName>
        <fullName evidence="4">Pheromone-binding protein Gp-9</fullName>
    </recommendedName>
    <alternativeName>
        <fullName evidence="13">Putative odorant-binding protein Gp-9</fullName>
    </alternativeName>
</protein>
<feature type="compositionally biased region" description="Basic and acidic residues" evidence="14">
    <location>
        <begin position="150"/>
        <end position="160"/>
    </location>
</feature>
<evidence type="ECO:0000256" key="15">
    <source>
        <dbReference type="SAM" id="SignalP"/>
    </source>
</evidence>
<comment type="similarity">
    <text evidence="2">Belongs to the PBP/GOBP family.</text>
</comment>
<keyword evidence="9 15" id="KW-0732">Signal</keyword>
<dbReference type="CDD" id="cd23992">
    <property type="entry name" value="PBP_GOBP"/>
    <property type="match status" value="1"/>
</dbReference>
<keyword evidence="7" id="KW-0964">Secreted</keyword>
<dbReference type="GO" id="GO:0005615">
    <property type="term" value="C:extracellular space"/>
    <property type="evidence" value="ECO:0007669"/>
    <property type="project" value="InterPro"/>
</dbReference>
<keyword evidence="6" id="KW-0589">Pheromone response</keyword>
<evidence type="ECO:0000256" key="8">
    <source>
        <dbReference type="ARBA" id="ARBA00022610"/>
    </source>
</evidence>
<evidence type="ECO:0000256" key="10">
    <source>
        <dbReference type="ARBA" id="ARBA00023106"/>
    </source>
</evidence>
<dbReference type="GO" id="GO:0005550">
    <property type="term" value="F:pheromone binding"/>
    <property type="evidence" value="ECO:0007669"/>
    <property type="project" value="UniProtKB-KW"/>
</dbReference>
<name>A0AAW2GS87_9HYME</name>
<dbReference type="GO" id="GO:0035176">
    <property type="term" value="P:social behavior"/>
    <property type="evidence" value="ECO:0007669"/>
    <property type="project" value="InterPro"/>
</dbReference>
<evidence type="ECO:0000256" key="13">
    <source>
        <dbReference type="ARBA" id="ARBA00032377"/>
    </source>
</evidence>
<feature type="signal peptide" evidence="15">
    <location>
        <begin position="1"/>
        <end position="19"/>
    </location>
</feature>
<comment type="subcellular location">
    <subcellularLocation>
        <location evidence="1">Secreted</location>
    </subcellularLocation>
</comment>
<evidence type="ECO:0000256" key="14">
    <source>
        <dbReference type="SAM" id="MobiDB-lite"/>
    </source>
</evidence>
<evidence type="ECO:0000256" key="3">
    <source>
        <dbReference type="ARBA" id="ARBA00011738"/>
    </source>
</evidence>
<sequence length="186" mass="21010">MKVLLLCTCILIAFQSSTSSKLRQHLKNAVQTVDNDARACLAENNMTHGEMFDEADIMTNLHTEPGNEERTRKNGCVIACLLKKQELMEDSNIKESKIHSLINKEFPDELVGIAHKIARKCLKQVKSITDECEKGFSLYACVARAVHKVADHEEHTRKESEEEEEEEEEGPQTTEAEPQAEAEKVE</sequence>
<dbReference type="PRINTS" id="PR02007">
    <property type="entry name" value="ODORANTBPGP9"/>
</dbReference>
<comment type="caution">
    <text evidence="16">The sequence shown here is derived from an EMBL/GenBank/DDBJ whole genome shotgun (WGS) entry which is preliminary data.</text>
</comment>
<accession>A0AAW2GS87</accession>
<comment type="subunit">
    <text evidence="3">Homodimer.</text>
</comment>
<keyword evidence="11" id="KW-1015">Disulfide bond</keyword>
<dbReference type="InterPro" id="IPR006170">
    <property type="entry name" value="PBP/GOBP"/>
</dbReference>
<dbReference type="InterPro" id="IPR022354">
    <property type="entry name" value="Pheromone-bd_protein_Gp-9"/>
</dbReference>
<evidence type="ECO:0000256" key="11">
    <source>
        <dbReference type="ARBA" id="ARBA00023157"/>
    </source>
</evidence>
<keyword evidence="17" id="KW-1185">Reference proteome</keyword>
<evidence type="ECO:0000256" key="5">
    <source>
        <dbReference type="ARBA" id="ARBA00022448"/>
    </source>
</evidence>
<dbReference type="EMBL" id="JADYXP020000002">
    <property type="protein sequence ID" value="KAL0130155.1"/>
    <property type="molecule type" value="Genomic_DNA"/>
</dbReference>
<dbReference type="GO" id="GO:0019236">
    <property type="term" value="P:response to pheromone"/>
    <property type="evidence" value="ECO:0007669"/>
    <property type="project" value="UniProtKB-KW"/>
</dbReference>
<gene>
    <name evidence="16" type="ORF">PUN28_002040</name>
</gene>
<evidence type="ECO:0000256" key="9">
    <source>
        <dbReference type="ARBA" id="ARBA00022729"/>
    </source>
</evidence>
<feature type="region of interest" description="Disordered" evidence="14">
    <location>
        <begin position="150"/>
        <end position="186"/>
    </location>
</feature>